<name>A0A8J4VHP7_9ROSI</name>
<dbReference type="Proteomes" id="UP000737018">
    <property type="component" value="Unassembled WGS sequence"/>
</dbReference>
<gene>
    <name evidence="1" type="ORF">CMV_024702</name>
</gene>
<accession>A0A8J4VHP7</accession>
<dbReference type="AlphaFoldDB" id="A0A8J4VHP7"/>
<keyword evidence="2" id="KW-1185">Reference proteome</keyword>
<dbReference type="EMBL" id="JRKL02006116">
    <property type="protein sequence ID" value="KAF3949421.1"/>
    <property type="molecule type" value="Genomic_DNA"/>
</dbReference>
<dbReference type="InterPro" id="IPR011990">
    <property type="entry name" value="TPR-like_helical_dom_sf"/>
</dbReference>
<dbReference type="OrthoDB" id="185373at2759"/>
<dbReference type="InterPro" id="IPR046960">
    <property type="entry name" value="PPR_At4g14850-like_plant"/>
</dbReference>
<organism evidence="1 2">
    <name type="scientific">Castanea mollissima</name>
    <name type="common">Chinese chestnut</name>
    <dbReference type="NCBI Taxonomy" id="60419"/>
    <lineage>
        <taxon>Eukaryota</taxon>
        <taxon>Viridiplantae</taxon>
        <taxon>Streptophyta</taxon>
        <taxon>Embryophyta</taxon>
        <taxon>Tracheophyta</taxon>
        <taxon>Spermatophyta</taxon>
        <taxon>Magnoliopsida</taxon>
        <taxon>eudicotyledons</taxon>
        <taxon>Gunneridae</taxon>
        <taxon>Pentapetalae</taxon>
        <taxon>rosids</taxon>
        <taxon>fabids</taxon>
        <taxon>Fagales</taxon>
        <taxon>Fagaceae</taxon>
        <taxon>Castanea</taxon>
    </lineage>
</organism>
<comment type="caution">
    <text evidence="1">The sequence shown here is derived from an EMBL/GenBank/DDBJ whole genome shotgun (WGS) entry which is preliminary data.</text>
</comment>
<evidence type="ECO:0000313" key="1">
    <source>
        <dbReference type="EMBL" id="KAF3949421.1"/>
    </source>
</evidence>
<evidence type="ECO:0008006" key="3">
    <source>
        <dbReference type="Google" id="ProtNLM"/>
    </source>
</evidence>
<proteinExistence type="predicted"/>
<dbReference type="PANTHER" id="PTHR47926:SF467">
    <property type="entry name" value="REPEAT-CONTAINING PROTEIN, PUTATIVE-RELATED"/>
    <property type="match status" value="1"/>
</dbReference>
<dbReference type="PANTHER" id="PTHR47926">
    <property type="entry name" value="PENTATRICOPEPTIDE REPEAT-CONTAINING PROTEIN"/>
    <property type="match status" value="1"/>
</dbReference>
<reference evidence="1" key="1">
    <citation type="submission" date="2020-03" db="EMBL/GenBank/DDBJ databases">
        <title>Castanea mollissima Vanexum genome sequencing.</title>
        <authorList>
            <person name="Staton M."/>
        </authorList>
    </citation>
    <scope>NUCLEOTIDE SEQUENCE</scope>
    <source>
        <tissue evidence="1">Leaf</tissue>
    </source>
</reference>
<dbReference type="GO" id="GO:0009451">
    <property type="term" value="P:RNA modification"/>
    <property type="evidence" value="ECO:0007669"/>
    <property type="project" value="InterPro"/>
</dbReference>
<dbReference type="GO" id="GO:0003723">
    <property type="term" value="F:RNA binding"/>
    <property type="evidence" value="ECO:0007669"/>
    <property type="project" value="InterPro"/>
</dbReference>
<sequence>MRYEYSLLPSPDHYACMVDLLSKVGRLKAAYELINSMLMEPHAGAWGALLGACKLHCNIELGLYQSSSLSSESHWQLGNLPSLPHPPTFDQPIYAHDSKAPLVFSGDLDNLYHEKNSELSLTMEKIHGLKSDLFDLKRRGYSKGCIEAYAY</sequence>
<protein>
    <recommendedName>
        <fullName evidence="3">Pentatricopeptide repeat-containing protein</fullName>
    </recommendedName>
</protein>
<evidence type="ECO:0000313" key="2">
    <source>
        <dbReference type="Proteomes" id="UP000737018"/>
    </source>
</evidence>
<dbReference type="Gene3D" id="1.25.40.10">
    <property type="entry name" value="Tetratricopeptide repeat domain"/>
    <property type="match status" value="1"/>
</dbReference>